<accession>A0A9Q1KZR3</accession>
<keyword evidence="3" id="KW-1185">Reference proteome</keyword>
<dbReference type="EMBL" id="JAKOGI010000007">
    <property type="protein sequence ID" value="KAJ8451878.1"/>
    <property type="molecule type" value="Genomic_DNA"/>
</dbReference>
<comment type="caution">
    <text evidence="2">The sequence shown here is derived from an EMBL/GenBank/DDBJ whole genome shotgun (WGS) entry which is preliminary data.</text>
</comment>
<feature type="compositionally biased region" description="Basic and acidic residues" evidence="1">
    <location>
        <begin position="1"/>
        <end position="28"/>
    </location>
</feature>
<sequence length="299" mass="32585">MDRLEPWMHVPDSEARPNDPLPRLDLRKKNLRGSRRSTPPPAVDVAGRDAASRRAHRRPVGSPPPSEAASSSQECRDQKTFPLVSSFHSPSHGGTFGNAIVTGATNDVGTTGGSTGAATTVVVVSSIFSGETGDASGLTLNGGTAPSTFSVGIASTFTSLQFQQYCNLYKQYRRDIGPKDFQYLYFVLLNCEQHTSAMFTLYREFLDAVDKNKAEYGPKLHYLFVCLQNLLIKIQNIETTTALDLVVQKHRGSGNWQIDTVNLLAYGQQQSHSYISQQNYQLAIAEAGESAAARALVVV</sequence>
<proteinExistence type="predicted"/>
<gene>
    <name evidence="2" type="ORF">Cgig2_007361</name>
</gene>
<feature type="region of interest" description="Disordered" evidence="1">
    <location>
        <begin position="1"/>
        <end position="77"/>
    </location>
</feature>
<name>A0A9Q1KZR3_9CARY</name>
<protein>
    <submittedName>
        <fullName evidence="2">Uncharacterized protein</fullName>
    </submittedName>
</protein>
<evidence type="ECO:0000313" key="2">
    <source>
        <dbReference type="EMBL" id="KAJ8451878.1"/>
    </source>
</evidence>
<evidence type="ECO:0000313" key="3">
    <source>
        <dbReference type="Proteomes" id="UP001153076"/>
    </source>
</evidence>
<evidence type="ECO:0000256" key="1">
    <source>
        <dbReference type="SAM" id="MobiDB-lite"/>
    </source>
</evidence>
<organism evidence="2 3">
    <name type="scientific">Carnegiea gigantea</name>
    <dbReference type="NCBI Taxonomy" id="171969"/>
    <lineage>
        <taxon>Eukaryota</taxon>
        <taxon>Viridiplantae</taxon>
        <taxon>Streptophyta</taxon>
        <taxon>Embryophyta</taxon>
        <taxon>Tracheophyta</taxon>
        <taxon>Spermatophyta</taxon>
        <taxon>Magnoliopsida</taxon>
        <taxon>eudicotyledons</taxon>
        <taxon>Gunneridae</taxon>
        <taxon>Pentapetalae</taxon>
        <taxon>Caryophyllales</taxon>
        <taxon>Cactineae</taxon>
        <taxon>Cactaceae</taxon>
        <taxon>Cactoideae</taxon>
        <taxon>Echinocereeae</taxon>
        <taxon>Carnegiea</taxon>
    </lineage>
</organism>
<dbReference type="Proteomes" id="UP001153076">
    <property type="component" value="Unassembled WGS sequence"/>
</dbReference>
<reference evidence="2" key="1">
    <citation type="submission" date="2022-04" db="EMBL/GenBank/DDBJ databases">
        <title>Carnegiea gigantea Genome sequencing and assembly v2.</title>
        <authorList>
            <person name="Copetti D."/>
            <person name="Sanderson M.J."/>
            <person name="Burquez A."/>
            <person name="Wojciechowski M.F."/>
        </authorList>
    </citation>
    <scope>NUCLEOTIDE SEQUENCE</scope>
    <source>
        <strain evidence="2">SGP5-SGP5p</strain>
        <tissue evidence="2">Aerial part</tissue>
    </source>
</reference>
<dbReference type="AlphaFoldDB" id="A0A9Q1KZR3"/>